<accession>A0ABR0ZL19</accession>
<dbReference type="PANTHER" id="PTHR32073">
    <property type="entry name" value="GH11358P"/>
    <property type="match status" value="1"/>
</dbReference>
<proteinExistence type="inferred from homology"/>
<reference evidence="2 3" key="1">
    <citation type="submission" date="2021-05" db="EMBL/GenBank/DDBJ databases">
        <authorList>
            <person name="Zahm M."/>
            <person name="Klopp C."/>
            <person name="Cabau C."/>
            <person name="Kuhl H."/>
            <person name="Suciu R."/>
            <person name="Ciorpac M."/>
            <person name="Holostenco D."/>
            <person name="Gessner J."/>
            <person name="Wuertz S."/>
            <person name="Hohne C."/>
            <person name="Stock M."/>
            <person name="Gislard M."/>
            <person name="Lluch J."/>
            <person name="Milhes M."/>
            <person name="Lampietro C."/>
            <person name="Lopez Roques C."/>
            <person name="Donnadieu C."/>
            <person name="Du K."/>
            <person name="Schartl M."/>
            <person name="Guiguen Y."/>
        </authorList>
    </citation>
    <scope>NUCLEOTIDE SEQUENCE [LARGE SCALE GENOMIC DNA]</scope>
    <source>
        <strain evidence="2">Hh-F2</strain>
        <tissue evidence="2">Blood</tissue>
    </source>
</reference>
<name>A0ABR0ZL19_HUSHU</name>
<dbReference type="InterPro" id="IPR020519">
    <property type="entry name" value="DIPK2A/B"/>
</dbReference>
<comment type="similarity">
    <text evidence="1">Belongs to the DIPK family.</text>
</comment>
<dbReference type="EMBL" id="JAHFZB010000009">
    <property type="protein sequence ID" value="KAK6485471.1"/>
    <property type="molecule type" value="Genomic_DNA"/>
</dbReference>
<organism evidence="2 3">
    <name type="scientific">Huso huso</name>
    <name type="common">Beluga</name>
    <name type="synonym">Acipenser huso</name>
    <dbReference type="NCBI Taxonomy" id="61971"/>
    <lineage>
        <taxon>Eukaryota</taxon>
        <taxon>Metazoa</taxon>
        <taxon>Chordata</taxon>
        <taxon>Craniata</taxon>
        <taxon>Vertebrata</taxon>
        <taxon>Euteleostomi</taxon>
        <taxon>Actinopterygii</taxon>
        <taxon>Chondrostei</taxon>
        <taxon>Acipenseriformes</taxon>
        <taxon>Acipenseridae</taxon>
        <taxon>Huso</taxon>
    </lineage>
</organism>
<sequence>MGFQRWRAEALWKVLLQFGVLSLYCWDIGRAVTLSPTPGSQTQYKPVFLGLDKCNACIGISICKKFFKEKIRPVVISRLLTKYKHDVSDTNICTSAVQGVTCSIENILRSTKRFQKWTSSNFLTPDLVQVFISPMTDYRITGMSSLV</sequence>
<comment type="caution">
    <text evidence="2">The sequence shown here is derived from an EMBL/GenBank/DDBJ whole genome shotgun (WGS) entry which is preliminary data.</text>
</comment>
<dbReference type="PANTHER" id="PTHR32073:SF8">
    <property type="entry name" value="DIVERGENT PROTEIN KINASE DOMAIN 2B"/>
    <property type="match status" value="1"/>
</dbReference>
<protein>
    <submittedName>
        <fullName evidence="2">Divergent protein kinase domain 2B-like</fullName>
    </submittedName>
</protein>
<evidence type="ECO:0000256" key="1">
    <source>
        <dbReference type="ARBA" id="ARBA00006338"/>
    </source>
</evidence>
<gene>
    <name evidence="2" type="ORF">HHUSO_G11262</name>
</gene>
<keyword evidence="3" id="KW-1185">Reference proteome</keyword>
<evidence type="ECO:0000313" key="2">
    <source>
        <dbReference type="EMBL" id="KAK6485471.1"/>
    </source>
</evidence>
<dbReference type="Proteomes" id="UP001369086">
    <property type="component" value="Unassembled WGS sequence"/>
</dbReference>
<evidence type="ECO:0000313" key="3">
    <source>
        <dbReference type="Proteomes" id="UP001369086"/>
    </source>
</evidence>